<dbReference type="GO" id="GO:0043130">
    <property type="term" value="F:ubiquitin binding"/>
    <property type="evidence" value="ECO:0007669"/>
    <property type="project" value="TreeGrafter"/>
</dbReference>
<dbReference type="InterPro" id="IPR029071">
    <property type="entry name" value="Ubiquitin-like_domsf"/>
</dbReference>
<dbReference type="Gramene" id="OB12G17180.1">
    <property type="protein sequence ID" value="OB12G17180.1"/>
    <property type="gene ID" value="OB12G17180"/>
</dbReference>
<reference evidence="2" key="1">
    <citation type="journal article" date="2013" name="Nat. Commun.">
        <title>Whole-genome sequencing of Oryza brachyantha reveals mechanisms underlying Oryza genome evolution.</title>
        <authorList>
            <person name="Chen J."/>
            <person name="Huang Q."/>
            <person name="Gao D."/>
            <person name="Wang J."/>
            <person name="Lang Y."/>
            <person name="Liu T."/>
            <person name="Li B."/>
            <person name="Bai Z."/>
            <person name="Luis Goicoechea J."/>
            <person name="Liang C."/>
            <person name="Chen C."/>
            <person name="Zhang W."/>
            <person name="Sun S."/>
            <person name="Liao Y."/>
            <person name="Zhang X."/>
            <person name="Yang L."/>
            <person name="Song C."/>
            <person name="Wang M."/>
            <person name="Shi J."/>
            <person name="Liu G."/>
            <person name="Liu J."/>
            <person name="Zhou H."/>
            <person name="Zhou W."/>
            <person name="Yu Q."/>
            <person name="An N."/>
            <person name="Chen Y."/>
            <person name="Cai Q."/>
            <person name="Wang B."/>
            <person name="Liu B."/>
            <person name="Min J."/>
            <person name="Huang Y."/>
            <person name="Wu H."/>
            <person name="Li Z."/>
            <person name="Zhang Y."/>
            <person name="Yin Y."/>
            <person name="Song W."/>
            <person name="Jiang J."/>
            <person name="Jackson S.A."/>
            <person name="Wing R.A."/>
            <person name="Wang J."/>
            <person name="Chen M."/>
        </authorList>
    </citation>
    <scope>NUCLEOTIDE SEQUENCE [LARGE SCALE GENOMIC DNA]</scope>
    <source>
        <strain evidence="2">cv. IRGC 101232</strain>
    </source>
</reference>
<protein>
    <recommendedName>
        <fullName evidence="1">Ubiquitin-like domain-containing protein</fullName>
    </recommendedName>
</protein>
<dbReference type="Proteomes" id="UP000006038">
    <property type="component" value="Chromosome 12"/>
</dbReference>
<proteinExistence type="predicted"/>
<sequence length="83" mass="9772">MEVTFERTKQQAFTLEIWYFSTVRQVKELVMQKTDIPVESQRLFLRGKELVDDDKGVQDYSVVEGSRILVVRRRPPAARRAET</sequence>
<evidence type="ECO:0000313" key="3">
    <source>
        <dbReference type="Proteomes" id="UP000006038"/>
    </source>
</evidence>
<feature type="domain" description="Ubiquitin-like" evidence="1">
    <location>
        <begin position="1"/>
        <end position="77"/>
    </location>
</feature>
<evidence type="ECO:0000259" key="1">
    <source>
        <dbReference type="PROSITE" id="PS50053"/>
    </source>
</evidence>
<organism evidence="2">
    <name type="scientific">Oryza brachyantha</name>
    <name type="common">malo sina</name>
    <dbReference type="NCBI Taxonomy" id="4533"/>
    <lineage>
        <taxon>Eukaryota</taxon>
        <taxon>Viridiplantae</taxon>
        <taxon>Streptophyta</taxon>
        <taxon>Embryophyta</taxon>
        <taxon>Tracheophyta</taxon>
        <taxon>Spermatophyta</taxon>
        <taxon>Magnoliopsida</taxon>
        <taxon>Liliopsida</taxon>
        <taxon>Poales</taxon>
        <taxon>Poaceae</taxon>
        <taxon>BOP clade</taxon>
        <taxon>Oryzoideae</taxon>
        <taxon>Oryzeae</taxon>
        <taxon>Oryzinae</taxon>
        <taxon>Oryza</taxon>
    </lineage>
</organism>
<dbReference type="HOGENOM" id="CLU_2798166_0_0_1"/>
<dbReference type="SUPFAM" id="SSF54236">
    <property type="entry name" value="Ubiquitin-like"/>
    <property type="match status" value="1"/>
</dbReference>
<keyword evidence="3" id="KW-1185">Reference proteome</keyword>
<dbReference type="InterPro" id="IPR000626">
    <property type="entry name" value="Ubiquitin-like_dom"/>
</dbReference>
<dbReference type="GO" id="GO:0031593">
    <property type="term" value="F:polyubiquitin modification-dependent protein binding"/>
    <property type="evidence" value="ECO:0007669"/>
    <property type="project" value="TreeGrafter"/>
</dbReference>
<dbReference type="EnsemblPlants" id="OB12G17180.1">
    <property type="protein sequence ID" value="OB12G17180.1"/>
    <property type="gene ID" value="OB12G17180"/>
</dbReference>
<dbReference type="CDD" id="cd17039">
    <property type="entry name" value="Ubl_ubiquitin_like"/>
    <property type="match status" value="1"/>
</dbReference>
<dbReference type="GO" id="GO:0005654">
    <property type="term" value="C:nucleoplasm"/>
    <property type="evidence" value="ECO:0007669"/>
    <property type="project" value="TreeGrafter"/>
</dbReference>
<evidence type="ECO:0000313" key="2">
    <source>
        <dbReference type="EnsemblPlants" id="OB12G17180.1"/>
    </source>
</evidence>
<dbReference type="PANTHER" id="PTHR10621:SF38">
    <property type="entry name" value="UBIQUITIN DOMAIN-CONTAINING PROTEIN 7SL RNA1-RELATED"/>
    <property type="match status" value="1"/>
</dbReference>
<dbReference type="Pfam" id="PF00240">
    <property type="entry name" value="ubiquitin"/>
    <property type="match status" value="1"/>
</dbReference>
<name>J3NCL0_ORYBR</name>
<dbReference type="GO" id="GO:0005829">
    <property type="term" value="C:cytosol"/>
    <property type="evidence" value="ECO:0007669"/>
    <property type="project" value="TreeGrafter"/>
</dbReference>
<dbReference type="PANTHER" id="PTHR10621">
    <property type="entry name" value="UV EXCISION REPAIR PROTEIN RAD23"/>
    <property type="match status" value="1"/>
</dbReference>
<dbReference type="PROSITE" id="PS50053">
    <property type="entry name" value="UBIQUITIN_2"/>
    <property type="match status" value="1"/>
</dbReference>
<dbReference type="OMA" id="FTLEIWY"/>
<dbReference type="STRING" id="4533.J3NCL0"/>
<reference evidence="2" key="2">
    <citation type="submission" date="2013-04" db="UniProtKB">
        <authorList>
            <consortium name="EnsemblPlants"/>
        </authorList>
    </citation>
    <scope>IDENTIFICATION</scope>
</reference>
<accession>J3NCL0</accession>
<dbReference type="GO" id="GO:0043161">
    <property type="term" value="P:proteasome-mediated ubiquitin-dependent protein catabolic process"/>
    <property type="evidence" value="ECO:0007669"/>
    <property type="project" value="TreeGrafter"/>
</dbReference>
<dbReference type="AlphaFoldDB" id="J3NCL0"/>
<dbReference type="GO" id="GO:0070628">
    <property type="term" value="F:proteasome binding"/>
    <property type="evidence" value="ECO:0007669"/>
    <property type="project" value="TreeGrafter"/>
</dbReference>
<dbReference type="Gene3D" id="3.10.20.90">
    <property type="entry name" value="Phosphatidylinositol 3-kinase Catalytic Subunit, Chain A, domain 1"/>
    <property type="match status" value="1"/>
</dbReference>
<dbReference type="SMART" id="SM00213">
    <property type="entry name" value="UBQ"/>
    <property type="match status" value="1"/>
</dbReference>